<dbReference type="Proteomes" id="UP000536179">
    <property type="component" value="Unassembled WGS sequence"/>
</dbReference>
<dbReference type="InterPro" id="IPR017850">
    <property type="entry name" value="Alkaline_phosphatase_core_sf"/>
</dbReference>
<dbReference type="Gene3D" id="3.40.720.10">
    <property type="entry name" value="Alkaline Phosphatase, subunit A"/>
    <property type="match status" value="1"/>
</dbReference>
<organism evidence="2 3">
    <name type="scientific">Aporhodopirellula rubra</name>
    <dbReference type="NCBI Taxonomy" id="980271"/>
    <lineage>
        <taxon>Bacteria</taxon>
        <taxon>Pseudomonadati</taxon>
        <taxon>Planctomycetota</taxon>
        <taxon>Planctomycetia</taxon>
        <taxon>Pirellulales</taxon>
        <taxon>Pirellulaceae</taxon>
        <taxon>Aporhodopirellula</taxon>
    </lineage>
</organism>
<proteinExistence type="predicted"/>
<protein>
    <submittedName>
        <fullName evidence="2">Arylsulfatase A-like enzyme</fullName>
    </submittedName>
</protein>
<evidence type="ECO:0000313" key="2">
    <source>
        <dbReference type="EMBL" id="MBB3206024.1"/>
    </source>
</evidence>
<dbReference type="EMBL" id="JACHXU010000005">
    <property type="protein sequence ID" value="MBB3206024.1"/>
    <property type="molecule type" value="Genomic_DNA"/>
</dbReference>
<feature type="chain" id="PRO_5031093490" evidence="1">
    <location>
        <begin position="21"/>
        <end position="55"/>
    </location>
</feature>
<gene>
    <name evidence="2" type="ORF">FHS27_001832</name>
</gene>
<sequence length="55" mass="6295">MKTYRVIVLFLIVAAMKSAAADRPNILFIFTDDLNYKTLSCYPESPDLGKYPSHR</sequence>
<accession>A0A7W5DWV0</accession>
<evidence type="ECO:0000256" key="1">
    <source>
        <dbReference type="SAM" id="SignalP"/>
    </source>
</evidence>
<dbReference type="AlphaFoldDB" id="A0A7W5DWV0"/>
<dbReference type="SUPFAM" id="SSF53649">
    <property type="entry name" value="Alkaline phosphatase-like"/>
    <property type="match status" value="1"/>
</dbReference>
<reference evidence="2 3" key="1">
    <citation type="submission" date="2020-08" db="EMBL/GenBank/DDBJ databases">
        <title>Genomic Encyclopedia of Type Strains, Phase III (KMG-III): the genomes of soil and plant-associated and newly described type strains.</title>
        <authorList>
            <person name="Whitman W."/>
        </authorList>
    </citation>
    <scope>NUCLEOTIDE SEQUENCE [LARGE SCALE GENOMIC DNA]</scope>
    <source>
        <strain evidence="2 3">CECT 8075</strain>
    </source>
</reference>
<keyword evidence="1" id="KW-0732">Signal</keyword>
<dbReference type="RefSeq" id="WP_221224964.1">
    <property type="nucleotide sequence ID" value="NZ_JACHXU010000005.1"/>
</dbReference>
<name>A0A7W5DWV0_9BACT</name>
<feature type="signal peptide" evidence="1">
    <location>
        <begin position="1"/>
        <end position="20"/>
    </location>
</feature>
<evidence type="ECO:0000313" key="3">
    <source>
        <dbReference type="Proteomes" id="UP000536179"/>
    </source>
</evidence>
<comment type="caution">
    <text evidence="2">The sequence shown here is derived from an EMBL/GenBank/DDBJ whole genome shotgun (WGS) entry which is preliminary data.</text>
</comment>
<keyword evidence="3" id="KW-1185">Reference proteome</keyword>